<dbReference type="PANTHER" id="PTHR44068">
    <property type="entry name" value="ZGC:194242"/>
    <property type="match status" value="1"/>
</dbReference>
<reference evidence="4 5" key="1">
    <citation type="submission" date="2022-10" db="EMBL/GenBank/DDBJ databases">
        <title>The complete genomes of actinobacterial strains from the NBC collection.</title>
        <authorList>
            <person name="Joergensen T.S."/>
            <person name="Alvarez Arevalo M."/>
            <person name="Sterndorff E.B."/>
            <person name="Faurdal D."/>
            <person name="Vuksanovic O."/>
            <person name="Mourched A.-S."/>
            <person name="Charusanti P."/>
            <person name="Shaw S."/>
            <person name="Blin K."/>
            <person name="Weber T."/>
        </authorList>
    </citation>
    <scope>NUCLEOTIDE SEQUENCE [LARGE SCALE GENOMIC DNA]</scope>
    <source>
        <strain evidence="4 5">NBC 01809</strain>
    </source>
</reference>
<keyword evidence="1" id="KW-0808">Transferase</keyword>
<dbReference type="EMBL" id="CP109071">
    <property type="protein sequence ID" value="WSA31231.1"/>
    <property type="molecule type" value="Genomic_DNA"/>
</dbReference>
<evidence type="ECO:0000313" key="5">
    <source>
        <dbReference type="Proteomes" id="UP001334804"/>
    </source>
</evidence>
<gene>
    <name evidence="4" type="ORF">OIE14_24265</name>
</gene>
<dbReference type="InterPro" id="IPR029063">
    <property type="entry name" value="SAM-dependent_MTases_sf"/>
</dbReference>
<keyword evidence="4" id="KW-0489">Methyltransferase</keyword>
<dbReference type="InterPro" id="IPR050447">
    <property type="entry name" value="Erg6_SMT_methyltransf"/>
</dbReference>
<feature type="region of interest" description="Disordered" evidence="2">
    <location>
        <begin position="1"/>
        <end position="31"/>
    </location>
</feature>
<evidence type="ECO:0000313" key="4">
    <source>
        <dbReference type="EMBL" id="WSA31231.1"/>
    </source>
</evidence>
<dbReference type="Pfam" id="PF08241">
    <property type="entry name" value="Methyltransf_11"/>
    <property type="match status" value="1"/>
</dbReference>
<organism evidence="4 5">
    <name type="scientific">Micromonospora peucetia</name>
    <dbReference type="NCBI Taxonomy" id="47871"/>
    <lineage>
        <taxon>Bacteria</taxon>
        <taxon>Bacillati</taxon>
        <taxon>Actinomycetota</taxon>
        <taxon>Actinomycetes</taxon>
        <taxon>Micromonosporales</taxon>
        <taxon>Micromonosporaceae</taxon>
        <taxon>Micromonospora</taxon>
    </lineage>
</organism>
<dbReference type="GO" id="GO:0008168">
    <property type="term" value="F:methyltransferase activity"/>
    <property type="evidence" value="ECO:0007669"/>
    <property type="project" value="UniProtKB-KW"/>
</dbReference>
<feature type="domain" description="Methyltransferase type 11" evidence="3">
    <location>
        <begin position="89"/>
        <end position="186"/>
    </location>
</feature>
<dbReference type="GO" id="GO:0032259">
    <property type="term" value="P:methylation"/>
    <property type="evidence" value="ECO:0007669"/>
    <property type="project" value="UniProtKB-KW"/>
</dbReference>
<keyword evidence="5" id="KW-1185">Reference proteome</keyword>
<evidence type="ECO:0000256" key="2">
    <source>
        <dbReference type="SAM" id="MobiDB-lite"/>
    </source>
</evidence>
<dbReference type="Gene3D" id="3.40.50.150">
    <property type="entry name" value="Vaccinia Virus protein VP39"/>
    <property type="match status" value="1"/>
</dbReference>
<dbReference type="RefSeq" id="WP_091630247.1">
    <property type="nucleotide sequence ID" value="NZ_CP109071.1"/>
</dbReference>
<evidence type="ECO:0000259" key="3">
    <source>
        <dbReference type="Pfam" id="PF08241"/>
    </source>
</evidence>
<protein>
    <submittedName>
        <fullName evidence="4">Methyltransferase domain-containing protein</fullName>
    </submittedName>
</protein>
<proteinExistence type="predicted"/>
<dbReference type="Proteomes" id="UP001334804">
    <property type="component" value="Chromosome"/>
</dbReference>
<dbReference type="SUPFAM" id="SSF53335">
    <property type="entry name" value="S-adenosyl-L-methionine-dependent methyltransferases"/>
    <property type="match status" value="1"/>
</dbReference>
<accession>A0ABZ1EB71</accession>
<dbReference type="CDD" id="cd02440">
    <property type="entry name" value="AdoMet_MTases"/>
    <property type="match status" value="1"/>
</dbReference>
<dbReference type="InterPro" id="IPR013216">
    <property type="entry name" value="Methyltransf_11"/>
</dbReference>
<sequence>MESATTTGETPEMNETEAAKPWSTPPGTQRSPAAMFDEFFAMQDAFNDGQCHQAYWYDDEDQIPMIEASQRLTRKVADSLRLRKGERVLDVGCGLGAPAIQLATEYGVQVTGVNFSVHQVAEAHARAQAAGLTDQVTFRSVNFSSLDFPDGSFDAMVAMESLVYVSDLGHALSGLHRVLRPGGRLALTEPTREGLSVVAAGQFAASSGANWLLSVPEWLDPLREAGFELVEYLQCGPRVVGMGSRYLQALDTRRDELVGRFGEARVDEHRQAMESYFIQAAGQVGYAIITVRKPLN</sequence>
<evidence type="ECO:0000256" key="1">
    <source>
        <dbReference type="ARBA" id="ARBA00022679"/>
    </source>
</evidence>
<name>A0ABZ1EB71_9ACTN</name>
<dbReference type="PANTHER" id="PTHR44068:SF11">
    <property type="entry name" value="GERANYL DIPHOSPHATE 2-C-METHYLTRANSFERASE"/>
    <property type="match status" value="1"/>
</dbReference>